<dbReference type="RefSeq" id="YP_010656436.1">
    <property type="nucleotide sequence ID" value="NC_070838.1"/>
</dbReference>
<organism evidence="1 2">
    <name type="scientific">Arthrobacter phage SilentRX</name>
    <dbReference type="NCBI Taxonomy" id="2836091"/>
    <lineage>
        <taxon>Viruses</taxon>
        <taxon>Duplodnaviria</taxon>
        <taxon>Heunggongvirae</taxon>
        <taxon>Uroviricota</taxon>
        <taxon>Caudoviricetes</taxon>
        <taxon>Silentrexvirus</taxon>
        <taxon>Silentrexvirus silentrx</taxon>
    </lineage>
</organism>
<sequence length="78" mass="8801">MAASKDIRRIQRASNKDMAKLLLSVIRAGYRYKMTKSGVLFYGTSGGQVSTHLTCSDHRAVANFRRDLRNIGITIERK</sequence>
<protein>
    <submittedName>
        <fullName evidence="1">HicA-like toxin</fullName>
    </submittedName>
</protein>
<gene>
    <name evidence="1" type="primary">55</name>
    <name evidence="1" type="ORF">SEA_SILENTRX_55</name>
</gene>
<evidence type="ECO:0000313" key="2">
    <source>
        <dbReference type="Proteomes" id="UP000693725"/>
    </source>
</evidence>
<evidence type="ECO:0000313" key="1">
    <source>
        <dbReference type="EMBL" id="QWY82795.1"/>
    </source>
</evidence>
<name>A0A8F3E7G4_9CAUD</name>
<proteinExistence type="predicted"/>
<keyword evidence="2" id="KW-1185">Reference proteome</keyword>
<reference evidence="1" key="1">
    <citation type="submission" date="2021-04" db="EMBL/GenBank/DDBJ databases">
        <authorList>
            <person name="Edwards E.G."/>
            <person name="Siddiqui F.A."/>
            <person name="Anastasi R.E."/>
            <person name="Conroy D.J."/>
            <person name="Gerton T.J."/>
            <person name="Laizure I.E."/>
            <person name="Reynolds J.D."/>
            <person name="Ulker M."/>
            <person name="Ouellette S.K."/>
            <person name="Duggan K.O."/>
            <person name="Johnson K.C."/>
            <person name="MacLea K.S."/>
            <person name="Garlena R.A."/>
            <person name="Russell D.A."/>
            <person name="Jacobs-Sera D."/>
            <person name="Hatfull G.F."/>
        </authorList>
    </citation>
    <scope>NUCLEOTIDE SEQUENCE</scope>
</reference>
<accession>A0A8F3E7G4</accession>
<dbReference type="KEGG" id="vg:77932313"/>
<dbReference type="GeneID" id="77932313"/>
<dbReference type="Proteomes" id="UP000693725">
    <property type="component" value="Segment"/>
</dbReference>
<dbReference type="EMBL" id="MW862992">
    <property type="protein sequence ID" value="QWY82795.1"/>
    <property type="molecule type" value="Genomic_DNA"/>
</dbReference>